<sequence length="30" mass="3685">MIKEIARHPVLSLLQKLKDLSERRQRVKWL</sequence>
<organism evidence="1 2">
    <name type="scientific">Asbolus verrucosus</name>
    <name type="common">Desert ironclad beetle</name>
    <dbReference type="NCBI Taxonomy" id="1661398"/>
    <lineage>
        <taxon>Eukaryota</taxon>
        <taxon>Metazoa</taxon>
        <taxon>Ecdysozoa</taxon>
        <taxon>Arthropoda</taxon>
        <taxon>Hexapoda</taxon>
        <taxon>Insecta</taxon>
        <taxon>Pterygota</taxon>
        <taxon>Neoptera</taxon>
        <taxon>Endopterygota</taxon>
        <taxon>Coleoptera</taxon>
        <taxon>Polyphaga</taxon>
        <taxon>Cucujiformia</taxon>
        <taxon>Tenebrionidae</taxon>
        <taxon>Pimeliinae</taxon>
        <taxon>Asbolus</taxon>
    </lineage>
</organism>
<accession>A0A482VLF6</accession>
<evidence type="ECO:0000313" key="1">
    <source>
        <dbReference type="EMBL" id="RZC33524.1"/>
    </source>
</evidence>
<keyword evidence="2" id="KW-1185">Reference proteome</keyword>
<dbReference type="Proteomes" id="UP000292052">
    <property type="component" value="Unassembled WGS sequence"/>
</dbReference>
<name>A0A482VLF6_ASBVE</name>
<reference evidence="1 2" key="1">
    <citation type="submission" date="2017-03" db="EMBL/GenBank/DDBJ databases">
        <title>Genome of the blue death feigning beetle - Asbolus verrucosus.</title>
        <authorList>
            <person name="Rider S.D."/>
        </authorList>
    </citation>
    <scope>NUCLEOTIDE SEQUENCE [LARGE SCALE GENOMIC DNA]</scope>
    <source>
        <strain evidence="1">Butters</strain>
        <tissue evidence="1">Head and leg muscle</tissue>
    </source>
</reference>
<gene>
    <name evidence="1" type="ORF">BDFB_012777</name>
</gene>
<proteinExistence type="predicted"/>
<evidence type="ECO:0000313" key="2">
    <source>
        <dbReference type="Proteomes" id="UP000292052"/>
    </source>
</evidence>
<dbReference type="EMBL" id="QDEB01087992">
    <property type="protein sequence ID" value="RZC33524.1"/>
    <property type="molecule type" value="Genomic_DNA"/>
</dbReference>
<dbReference type="AlphaFoldDB" id="A0A482VLF6"/>
<protein>
    <submittedName>
        <fullName evidence="1">Uncharacterized protein</fullName>
    </submittedName>
</protein>
<comment type="caution">
    <text evidence="1">The sequence shown here is derived from an EMBL/GenBank/DDBJ whole genome shotgun (WGS) entry which is preliminary data.</text>
</comment>